<keyword evidence="4" id="KW-0472">Membrane</keyword>
<sequence length="347" mass="37244">MYRSARQRMKYPQIRQVNIPVPVEPMPEPNSARMIIIVVMVVVGSFLFLGTLAIALGLGLGFGLGGRSGSSTPKFVTTTVSCNSLIGQGNCSNTTNHPNHPNHPAPMPIQSTSTSTLSSSSPSSSLLSSSTSNTWPWIVALYSDSFRICTGFLLSKQHVLTTASCVSNLDKNKITIYAGITTLSTKNNAQIRSISRITYPLTYTTNNAIDDIAILTLNETVILSSTTNVCSIANDITIPHVKQQSVVVGWNKVSSTSSLPDISQSADVEVQSPSACGIVKLSNSRFCGSYMSAGSCPGDKGSPLMTRKNNAWICSGIVNDDRSGCEFRGIYTRVSHYNKFINSVITQ</sequence>
<keyword evidence="1" id="KW-1015">Disulfide bond</keyword>
<evidence type="ECO:0000259" key="5">
    <source>
        <dbReference type="PROSITE" id="PS50240"/>
    </source>
</evidence>
<evidence type="ECO:0000313" key="7">
    <source>
        <dbReference type="EMBL" id="CAF1158726.1"/>
    </source>
</evidence>
<proteinExistence type="inferred from homology"/>
<dbReference type="CDD" id="cd00190">
    <property type="entry name" value="Tryp_SPc"/>
    <property type="match status" value="1"/>
</dbReference>
<dbReference type="PRINTS" id="PR00722">
    <property type="entry name" value="CHYMOTRYPSIN"/>
</dbReference>
<dbReference type="EMBL" id="CAJNOM010000159">
    <property type="protein sequence ID" value="CAF1158726.1"/>
    <property type="molecule type" value="Genomic_DNA"/>
</dbReference>
<comment type="caution">
    <text evidence="6">The sequence shown here is derived from an EMBL/GenBank/DDBJ whole genome shotgun (WGS) entry which is preliminary data.</text>
</comment>
<dbReference type="GO" id="GO:0004252">
    <property type="term" value="F:serine-type endopeptidase activity"/>
    <property type="evidence" value="ECO:0007669"/>
    <property type="project" value="InterPro"/>
</dbReference>
<dbReference type="InterPro" id="IPR001314">
    <property type="entry name" value="Peptidase_S1A"/>
</dbReference>
<feature type="domain" description="Peptidase S1" evidence="5">
    <location>
        <begin position="126"/>
        <end position="346"/>
    </location>
</feature>
<evidence type="ECO:0000256" key="4">
    <source>
        <dbReference type="SAM" id="Phobius"/>
    </source>
</evidence>
<evidence type="ECO:0000313" key="6">
    <source>
        <dbReference type="EMBL" id="CAF0885701.1"/>
    </source>
</evidence>
<keyword evidence="4" id="KW-0812">Transmembrane</keyword>
<protein>
    <recommendedName>
        <fullName evidence="5">Peptidase S1 domain-containing protein</fullName>
    </recommendedName>
</protein>
<name>A0A813YLG6_9BILA</name>
<dbReference type="SUPFAM" id="SSF50494">
    <property type="entry name" value="Trypsin-like serine proteases"/>
    <property type="match status" value="1"/>
</dbReference>
<evidence type="ECO:0000313" key="8">
    <source>
        <dbReference type="Proteomes" id="UP000663832"/>
    </source>
</evidence>
<evidence type="ECO:0000256" key="1">
    <source>
        <dbReference type="ARBA" id="ARBA00023157"/>
    </source>
</evidence>
<dbReference type="FunFam" id="2.40.10.10:FF:000068">
    <property type="entry name" value="transmembrane protease serine 2"/>
    <property type="match status" value="1"/>
</dbReference>
<dbReference type="InterPro" id="IPR009003">
    <property type="entry name" value="Peptidase_S1_PA"/>
</dbReference>
<dbReference type="Gene3D" id="2.40.10.10">
    <property type="entry name" value="Trypsin-like serine proteases"/>
    <property type="match status" value="1"/>
</dbReference>
<feature type="transmembrane region" description="Helical" evidence="4">
    <location>
        <begin position="35"/>
        <end position="64"/>
    </location>
</feature>
<comment type="similarity">
    <text evidence="2">Belongs to the peptidase S1 family. CLIP subfamily.</text>
</comment>
<keyword evidence="4" id="KW-1133">Transmembrane helix</keyword>
<dbReference type="InterPro" id="IPR001254">
    <property type="entry name" value="Trypsin_dom"/>
</dbReference>
<feature type="region of interest" description="Disordered" evidence="3">
    <location>
        <begin position="93"/>
        <end position="118"/>
    </location>
</feature>
<dbReference type="EMBL" id="CAJNOI010000032">
    <property type="protein sequence ID" value="CAF0885701.1"/>
    <property type="molecule type" value="Genomic_DNA"/>
</dbReference>
<dbReference type="SMART" id="SM00020">
    <property type="entry name" value="Tryp_SPc"/>
    <property type="match status" value="1"/>
</dbReference>
<dbReference type="Pfam" id="PF00089">
    <property type="entry name" value="Trypsin"/>
    <property type="match status" value="1"/>
</dbReference>
<evidence type="ECO:0000256" key="2">
    <source>
        <dbReference type="ARBA" id="ARBA00024195"/>
    </source>
</evidence>
<dbReference type="PANTHER" id="PTHR24256">
    <property type="entry name" value="TRYPTASE-RELATED"/>
    <property type="match status" value="1"/>
</dbReference>
<dbReference type="InterPro" id="IPR043504">
    <property type="entry name" value="Peptidase_S1_PA_chymotrypsin"/>
</dbReference>
<dbReference type="PROSITE" id="PS50240">
    <property type="entry name" value="TRYPSIN_DOM"/>
    <property type="match status" value="1"/>
</dbReference>
<dbReference type="InterPro" id="IPR051487">
    <property type="entry name" value="Ser/Thr_Proteases_Immune/Dev"/>
</dbReference>
<evidence type="ECO:0000256" key="3">
    <source>
        <dbReference type="SAM" id="MobiDB-lite"/>
    </source>
</evidence>
<dbReference type="GO" id="GO:0006508">
    <property type="term" value="P:proteolysis"/>
    <property type="evidence" value="ECO:0007669"/>
    <property type="project" value="InterPro"/>
</dbReference>
<dbReference type="Proteomes" id="UP000663832">
    <property type="component" value="Unassembled WGS sequence"/>
</dbReference>
<dbReference type="OrthoDB" id="10051896at2759"/>
<dbReference type="Proteomes" id="UP000663877">
    <property type="component" value="Unassembled WGS sequence"/>
</dbReference>
<organism evidence="6 9">
    <name type="scientific">Adineta steineri</name>
    <dbReference type="NCBI Taxonomy" id="433720"/>
    <lineage>
        <taxon>Eukaryota</taxon>
        <taxon>Metazoa</taxon>
        <taxon>Spiralia</taxon>
        <taxon>Gnathifera</taxon>
        <taxon>Rotifera</taxon>
        <taxon>Eurotatoria</taxon>
        <taxon>Bdelloidea</taxon>
        <taxon>Adinetida</taxon>
        <taxon>Adinetidae</taxon>
        <taxon>Adineta</taxon>
    </lineage>
</organism>
<dbReference type="AlphaFoldDB" id="A0A813YLG6"/>
<evidence type="ECO:0000313" key="9">
    <source>
        <dbReference type="Proteomes" id="UP000663877"/>
    </source>
</evidence>
<reference evidence="6" key="1">
    <citation type="submission" date="2021-02" db="EMBL/GenBank/DDBJ databases">
        <authorList>
            <person name="Nowell W R."/>
        </authorList>
    </citation>
    <scope>NUCLEOTIDE SEQUENCE</scope>
</reference>
<keyword evidence="8" id="KW-1185">Reference proteome</keyword>
<gene>
    <name evidence="6" type="ORF">BJG266_LOCUS9671</name>
    <name evidence="7" type="ORF">QVE165_LOCUS23431</name>
</gene>
<accession>A0A813YLG6</accession>